<feature type="transmembrane region" description="Helical" evidence="1">
    <location>
        <begin position="603"/>
        <end position="625"/>
    </location>
</feature>
<organism evidence="2 3">
    <name type="scientific">Bosea vestrisii</name>
    <dbReference type="NCBI Taxonomy" id="151416"/>
    <lineage>
        <taxon>Bacteria</taxon>
        <taxon>Pseudomonadati</taxon>
        <taxon>Pseudomonadota</taxon>
        <taxon>Alphaproteobacteria</taxon>
        <taxon>Hyphomicrobiales</taxon>
        <taxon>Boseaceae</taxon>
        <taxon>Bosea</taxon>
    </lineage>
</organism>
<feature type="transmembrane region" description="Helical" evidence="1">
    <location>
        <begin position="421"/>
        <end position="440"/>
    </location>
</feature>
<sequence>MSTLAGAGLFLLQILIMPLLCGIFMARAAAVSRTDRTAFILYGLGLWPAMTALAVDLALRFLPGLPRQAYLAAYTVTVATIVCGALWALLRDEPGSEAAGPGRLRRLVATWKALSPYARAALGIVTVICLFFLIQNLSEPLTGNDAIVHTMVARIISRDMSAAAYPLATADPVTGFLLEGVHPLGFPASKAVFMILLGDLDTPWHKPLTTAYFVYLLLAVGTLSGRLFGTAAAAFAALIVAATPLLLHSVATAHIDPLRLHGFFLCFAMLAEFARRGDRQWLLLGALAFIEALHSHAGNLMLLGFLGPLFLVAAQGPIWKRIVLGAALGLPALILVSPQFIVNQRTYGALLGVDYALERLNPEPFLRWVDIQRSLVTLPDILWNGALAPLSDPGWFAIGFWLGLCGIALACIKGRHRDRPVLILIGALVIYAAIMCLAVATRSKSFYMNTRYMLVMLPLVAVFGGYLFHFLLEAEKKALAGRTLSGNVAAANAPRPVLTGIEQILIAFFVTPIFIALYQVLLPYAREAVLLFGLVSQYEGNEGAVAMAANLALAPPVLLLSWSAWLAARRLWSGGPGQTASSRPLIWAELVKPEFILQRLRKALAFLSTLVILAPIGLFILPPLIRIYGGFEALGIRTLINASKGGSRSLVGLALLILVALPLFRRWQTGHFPSLFSHRFAYPLFILYALASLGYALVPDLAAELAATGTALRQLLPTLDTSLLQALIMLVTVAFSGAVVWLIQFGTRRLWKRRLVMLSWAARSYRRLTAWLRSRLPSGYGYATISYLFVPLLLANLYYGLGSLRSLIHPLYMKPSLIFLSDAAKADASRQTGGGIEYFEPSLHLRDLARTDQGPQIRTLTFRDAEIFAYGGGTIFSNYDPRIWDLYATKTAEEAHRLLLQKGINHLYVPNYSSPTNNLNGVGELLARRDLVRIARQSEGSVFTLFEVAREAGRVDAEEIYRGKLPAPLPLERRAFSMFPAGLSRCDGLRTVHGGIFGWYWGQIVLRMTRTSCLDAYADENWLLLPPAAEGDVYRLEADMTAVGCAGLRVLHRIPPDQPGGDYTVASSDFMHFALKPSEKAALWFQRPARSDAIAVGFYGGCGQPSAISAFHIERLRETSQ</sequence>
<comment type="caution">
    <text evidence="2">The sequence shown here is derived from an EMBL/GenBank/DDBJ whole genome shotgun (WGS) entry which is preliminary data.</text>
</comment>
<dbReference type="EMBL" id="JBHSLV010000078">
    <property type="protein sequence ID" value="MFC5396989.1"/>
    <property type="molecule type" value="Genomic_DNA"/>
</dbReference>
<feature type="transmembrane region" description="Helical" evidence="1">
    <location>
        <begin position="780"/>
        <end position="801"/>
    </location>
</feature>
<keyword evidence="1" id="KW-1133">Transmembrane helix</keyword>
<feature type="transmembrane region" description="Helical" evidence="1">
    <location>
        <begin position="685"/>
        <end position="703"/>
    </location>
</feature>
<keyword evidence="3" id="KW-1185">Reference proteome</keyword>
<protein>
    <recommendedName>
        <fullName evidence="4">4-amino-4-deoxy-L-arabinose transferase-like glycosyltransferase</fullName>
    </recommendedName>
</protein>
<evidence type="ECO:0000313" key="3">
    <source>
        <dbReference type="Proteomes" id="UP001596104"/>
    </source>
</evidence>
<gene>
    <name evidence="2" type="ORF">ACFPPC_30510</name>
</gene>
<feature type="transmembrane region" description="Helical" evidence="1">
    <location>
        <begin position="71"/>
        <end position="90"/>
    </location>
</feature>
<proteinExistence type="predicted"/>
<feature type="transmembrane region" description="Helical" evidence="1">
    <location>
        <begin position="394"/>
        <end position="412"/>
    </location>
</feature>
<reference evidence="3" key="1">
    <citation type="journal article" date="2019" name="Int. J. Syst. Evol. Microbiol.">
        <title>The Global Catalogue of Microorganisms (GCM) 10K type strain sequencing project: providing services to taxonomists for standard genome sequencing and annotation.</title>
        <authorList>
            <consortium name="The Broad Institute Genomics Platform"/>
            <consortium name="The Broad Institute Genome Sequencing Center for Infectious Disease"/>
            <person name="Wu L."/>
            <person name="Ma J."/>
        </authorList>
    </citation>
    <scope>NUCLEOTIDE SEQUENCE [LARGE SCALE GENOMIC DNA]</scope>
    <source>
        <strain evidence="3">CGMCC 1.16326</strain>
    </source>
</reference>
<feature type="transmembrane region" description="Helical" evidence="1">
    <location>
        <begin position="452"/>
        <end position="472"/>
    </location>
</feature>
<feature type="transmembrane region" description="Helical" evidence="1">
    <location>
        <begin position="227"/>
        <end position="246"/>
    </location>
</feature>
<evidence type="ECO:0000313" key="2">
    <source>
        <dbReference type="EMBL" id="MFC5396989.1"/>
    </source>
</evidence>
<name>A0ABW0HLK8_9HYPH</name>
<dbReference type="Proteomes" id="UP001596104">
    <property type="component" value="Unassembled WGS sequence"/>
</dbReference>
<feature type="transmembrane region" description="Helical" evidence="1">
    <location>
        <begin position="723"/>
        <end position="743"/>
    </location>
</feature>
<feature type="transmembrane region" description="Helical" evidence="1">
    <location>
        <begin position="322"/>
        <end position="341"/>
    </location>
</feature>
<feature type="transmembrane region" description="Helical" evidence="1">
    <location>
        <begin position="504"/>
        <end position="525"/>
    </location>
</feature>
<evidence type="ECO:0008006" key="4">
    <source>
        <dbReference type="Google" id="ProtNLM"/>
    </source>
</evidence>
<dbReference type="RefSeq" id="WP_377013843.1">
    <property type="nucleotide sequence ID" value="NZ_JBHSLV010000078.1"/>
</dbReference>
<feature type="transmembrane region" description="Helical" evidence="1">
    <location>
        <begin position="38"/>
        <end position="59"/>
    </location>
</feature>
<feature type="transmembrane region" description="Helical" evidence="1">
    <location>
        <begin position="117"/>
        <end position="134"/>
    </location>
</feature>
<feature type="transmembrane region" description="Helical" evidence="1">
    <location>
        <begin position="281"/>
        <end position="310"/>
    </location>
</feature>
<keyword evidence="1" id="KW-0472">Membrane</keyword>
<keyword evidence="1" id="KW-0812">Transmembrane</keyword>
<feature type="transmembrane region" description="Helical" evidence="1">
    <location>
        <begin position="545"/>
        <end position="568"/>
    </location>
</feature>
<feature type="transmembrane region" description="Helical" evidence="1">
    <location>
        <begin position="645"/>
        <end position="664"/>
    </location>
</feature>
<accession>A0ABW0HLK8</accession>
<feature type="transmembrane region" description="Helical" evidence="1">
    <location>
        <begin position="204"/>
        <end position="221"/>
    </location>
</feature>
<evidence type="ECO:0000256" key="1">
    <source>
        <dbReference type="SAM" id="Phobius"/>
    </source>
</evidence>